<dbReference type="AlphaFoldDB" id="D4ZIG4"/>
<dbReference type="RefSeq" id="WP_013050771.1">
    <property type="nucleotide sequence ID" value="NC_014012.1"/>
</dbReference>
<dbReference type="HOGENOM" id="CLU_3348584_0_0_6"/>
<protein>
    <recommendedName>
        <fullName evidence="1">Polysaccharide biosynthesis protein CapD-like domain-containing protein</fullName>
    </recommendedName>
</protein>
<evidence type="ECO:0000313" key="2">
    <source>
        <dbReference type="EMBL" id="BAJ01463.1"/>
    </source>
</evidence>
<dbReference type="Gene3D" id="3.40.50.720">
    <property type="entry name" value="NAD(P)-binding Rossmann-like Domain"/>
    <property type="match status" value="1"/>
</dbReference>
<accession>D4ZIG4</accession>
<name>D4ZIG4_SHEVD</name>
<organism evidence="2 3">
    <name type="scientific">Shewanella violacea (strain JCM 10179 / CIP 106290 / LMG 19151 / DSS12)</name>
    <dbReference type="NCBI Taxonomy" id="637905"/>
    <lineage>
        <taxon>Bacteria</taxon>
        <taxon>Pseudomonadati</taxon>
        <taxon>Pseudomonadota</taxon>
        <taxon>Gammaproteobacteria</taxon>
        <taxon>Alteromonadales</taxon>
        <taxon>Shewanellaceae</taxon>
        <taxon>Shewanella</taxon>
    </lineage>
</organism>
<feature type="domain" description="Polysaccharide biosynthesis protein CapD-like" evidence="1">
    <location>
        <begin position="1"/>
        <end position="35"/>
    </location>
</feature>
<gene>
    <name evidence="2" type="ordered locus">SVI_1492</name>
</gene>
<reference evidence="3" key="1">
    <citation type="journal article" date="2010" name="Mol. Biosyst.">
        <title>Complete genome sequence and comparative analysis of Shewanella violacea, a psychrophilic and piezophilic bacterium from deep sea floor sediments.</title>
        <authorList>
            <person name="Aono E."/>
            <person name="Baba T."/>
            <person name="Ara T."/>
            <person name="Nishi T."/>
            <person name="Nakamichi T."/>
            <person name="Inamoto E."/>
            <person name="Toyonaga H."/>
            <person name="Hasegawa M."/>
            <person name="Takai Y."/>
            <person name="Okumura Y."/>
            <person name="Baba M."/>
            <person name="Tomita M."/>
            <person name="Kato C."/>
            <person name="Oshima T."/>
            <person name="Nakasone K."/>
            <person name="Mori H."/>
        </authorList>
    </citation>
    <scope>NUCLEOTIDE SEQUENCE [LARGE SCALE GENOMIC DNA]</scope>
    <source>
        <strain evidence="3">JCM 10179 / CIP 106290 / LMG 19151 / DSS12</strain>
    </source>
</reference>
<dbReference type="KEGG" id="svo:SVI_1492"/>
<dbReference type="EMBL" id="AP011177">
    <property type="protein sequence ID" value="BAJ01463.1"/>
    <property type="molecule type" value="Genomic_DNA"/>
</dbReference>
<keyword evidence="3" id="KW-1185">Reference proteome</keyword>
<dbReference type="Pfam" id="PF02719">
    <property type="entry name" value="Polysacc_synt_2"/>
    <property type="match status" value="1"/>
</dbReference>
<sequence>MVTGVEGSIGSELYRQTLVKKPSSLILFELSEFSCIK</sequence>
<evidence type="ECO:0000313" key="3">
    <source>
        <dbReference type="Proteomes" id="UP000002350"/>
    </source>
</evidence>
<evidence type="ECO:0000259" key="1">
    <source>
        <dbReference type="Pfam" id="PF02719"/>
    </source>
</evidence>
<dbReference type="Proteomes" id="UP000002350">
    <property type="component" value="Chromosome"/>
</dbReference>
<dbReference type="InterPro" id="IPR003869">
    <property type="entry name" value="Polysac_CapD-like"/>
</dbReference>
<proteinExistence type="predicted"/>